<dbReference type="PANTHER" id="PTHR46521:SF4">
    <property type="entry name" value="SUCROSE-PHOSPHATASE 2-RELATED"/>
    <property type="match status" value="1"/>
</dbReference>
<proteinExistence type="predicted"/>
<dbReference type="InterPro" id="IPR051518">
    <property type="entry name" value="Sucrose_Phosphatase"/>
</dbReference>
<dbReference type="RefSeq" id="WP_012823127.1">
    <property type="nucleotide sequence ID" value="NC_013422.1"/>
</dbReference>
<dbReference type="Proteomes" id="UP000009102">
    <property type="component" value="Chromosome"/>
</dbReference>
<dbReference type="KEGG" id="hna:Hneap_0228"/>
<gene>
    <name evidence="3" type="ordered locus">Hneap_0228</name>
</gene>
<dbReference type="Pfam" id="PF05116">
    <property type="entry name" value="S6PP"/>
    <property type="match status" value="1"/>
</dbReference>
<dbReference type="HOGENOM" id="CLU_030534_2_0_6"/>
<dbReference type="SFLD" id="SFLDG01140">
    <property type="entry name" value="C2.B:_Phosphomannomutase_and_P"/>
    <property type="match status" value="1"/>
</dbReference>
<protein>
    <submittedName>
        <fullName evidence="3">HAD-superfamily hydrolase, subfamily IIB</fullName>
    </submittedName>
</protein>
<dbReference type="Gene3D" id="3.90.1070.10">
    <property type="match status" value="1"/>
</dbReference>
<dbReference type="InterPro" id="IPR036412">
    <property type="entry name" value="HAD-like_sf"/>
</dbReference>
<evidence type="ECO:0000313" key="4">
    <source>
        <dbReference type="Proteomes" id="UP000009102"/>
    </source>
</evidence>
<dbReference type="GO" id="GO:0000287">
    <property type="term" value="F:magnesium ion binding"/>
    <property type="evidence" value="ECO:0007669"/>
    <property type="project" value="UniProtKB-ARBA"/>
</dbReference>
<evidence type="ECO:0000259" key="2">
    <source>
        <dbReference type="Pfam" id="PF05116"/>
    </source>
</evidence>
<dbReference type="Gene3D" id="3.40.50.1000">
    <property type="entry name" value="HAD superfamily/HAD-like"/>
    <property type="match status" value="1"/>
</dbReference>
<reference evidence="3 4" key="1">
    <citation type="submission" date="2009-10" db="EMBL/GenBank/DDBJ databases">
        <title>Complete sequence of Halothiobacillus neapolitanus c2.</title>
        <authorList>
            <consortium name="US DOE Joint Genome Institute"/>
            <person name="Lucas S."/>
            <person name="Copeland A."/>
            <person name="Lapidus A."/>
            <person name="Glavina del Rio T."/>
            <person name="Tice H."/>
            <person name="Bruce D."/>
            <person name="Goodwin L."/>
            <person name="Pitluck S."/>
            <person name="Davenport K."/>
            <person name="Brettin T."/>
            <person name="Detter J.C."/>
            <person name="Han C."/>
            <person name="Tapia R."/>
            <person name="Larimer F."/>
            <person name="Land M."/>
            <person name="Hauser L."/>
            <person name="Kyrpides N."/>
            <person name="Mikhailova N."/>
            <person name="Kerfeld C."/>
            <person name="Cannon G."/>
            <person name="Heinhort S."/>
        </authorList>
    </citation>
    <scope>NUCLEOTIDE SEQUENCE [LARGE SCALE GENOMIC DNA]</scope>
    <source>
        <strain evidence="4">ATCC 23641 / c2</strain>
    </source>
</reference>
<dbReference type="PANTHER" id="PTHR46521">
    <property type="entry name" value="SUCROSE-PHOSPHATASE 2-RELATED"/>
    <property type="match status" value="1"/>
</dbReference>
<keyword evidence="1 3" id="KW-0378">Hydrolase</keyword>
<dbReference type="SFLD" id="SFLDG01141">
    <property type="entry name" value="C2.B.1:_Sucrose_Phosphatase_Li"/>
    <property type="match status" value="1"/>
</dbReference>
<dbReference type="InterPro" id="IPR006380">
    <property type="entry name" value="SPP-like_dom"/>
</dbReference>
<dbReference type="NCBIfam" id="TIGR01484">
    <property type="entry name" value="HAD-SF-IIB"/>
    <property type="match status" value="1"/>
</dbReference>
<organism evidence="3 4">
    <name type="scientific">Halothiobacillus neapolitanus (strain ATCC 23641 / DSM 15147 / CIP 104769 / NCIMB 8539 / c2)</name>
    <name type="common">Thiobacillus neapolitanus</name>
    <dbReference type="NCBI Taxonomy" id="555778"/>
    <lineage>
        <taxon>Bacteria</taxon>
        <taxon>Pseudomonadati</taxon>
        <taxon>Pseudomonadota</taxon>
        <taxon>Gammaproteobacteria</taxon>
        <taxon>Chromatiales</taxon>
        <taxon>Halothiobacillaceae</taxon>
        <taxon>Halothiobacillus</taxon>
    </lineage>
</organism>
<feature type="domain" description="Sucrose phosphatase-like" evidence="2">
    <location>
        <begin position="11"/>
        <end position="282"/>
    </location>
</feature>
<evidence type="ECO:0000256" key="1">
    <source>
        <dbReference type="ARBA" id="ARBA00022801"/>
    </source>
</evidence>
<evidence type="ECO:0000313" key="3">
    <source>
        <dbReference type="EMBL" id="ACX95091.1"/>
    </source>
</evidence>
<name>D0KX77_HALNC</name>
<sequence>MTSTDITPSAILLCCDLDRTLIPNGAQPESPEARARLRALCAHPDIHLVMVSGRHIELVLEAIDQWDLPQPDYIIGDVGTTIYTHPEPEEGPPDSWAMWRSWAAELGPDWGGMTHNDITDLFRDIEAIKPQPIDRQGVFKASYFVDIDANSEILEAELVRRLWQLGVNARLIWSVDEAAHTGLLDVLPASASKLHAIEFLSATQKYPMAHTVFAGDSGNDLEVLGSHIQSVLVANAPEDVRARALALAESADVAHSLYLARGGLFGMNGNYSAGVLEGLAHFLPETLPWMELE</sequence>
<dbReference type="InterPro" id="IPR006379">
    <property type="entry name" value="HAD-SF_hydro_IIB"/>
</dbReference>
<dbReference type="eggNOG" id="COG0561">
    <property type="taxonomic scope" value="Bacteria"/>
</dbReference>
<dbReference type="SFLD" id="SFLDS00003">
    <property type="entry name" value="Haloacid_Dehalogenase"/>
    <property type="match status" value="1"/>
</dbReference>
<accession>D0KX77</accession>
<dbReference type="OrthoDB" id="9815690at2"/>
<dbReference type="AlphaFoldDB" id="D0KX77"/>
<dbReference type="GO" id="GO:0016791">
    <property type="term" value="F:phosphatase activity"/>
    <property type="evidence" value="ECO:0007669"/>
    <property type="project" value="UniProtKB-ARBA"/>
</dbReference>
<dbReference type="SUPFAM" id="SSF56784">
    <property type="entry name" value="HAD-like"/>
    <property type="match status" value="1"/>
</dbReference>
<dbReference type="InterPro" id="IPR023214">
    <property type="entry name" value="HAD_sf"/>
</dbReference>
<dbReference type="STRING" id="555778.Hneap_0228"/>
<keyword evidence="4" id="KW-1185">Reference proteome</keyword>
<dbReference type="EMBL" id="CP001801">
    <property type="protein sequence ID" value="ACX95091.1"/>
    <property type="molecule type" value="Genomic_DNA"/>
</dbReference>